<dbReference type="Proteomes" id="UP001151532">
    <property type="component" value="Chromosome 4"/>
</dbReference>
<name>A0A9Q0WE49_SALPP</name>
<reference evidence="1" key="1">
    <citation type="submission" date="2022-11" db="EMBL/GenBank/DDBJ databases">
        <authorList>
            <person name="Hyden B.L."/>
            <person name="Feng K."/>
            <person name="Yates T."/>
            <person name="Jawdy S."/>
            <person name="Smart L.B."/>
            <person name="Muchero W."/>
        </authorList>
    </citation>
    <scope>NUCLEOTIDE SEQUENCE</scope>
    <source>
        <tissue evidence="1">Shoot tip</tissue>
    </source>
</reference>
<keyword evidence="2" id="KW-1185">Reference proteome</keyword>
<proteinExistence type="predicted"/>
<reference evidence="1" key="2">
    <citation type="journal article" date="2023" name="Int. J. Mol. Sci.">
        <title>De Novo Assembly and Annotation of 11 Diverse Shrub Willow (Salix) Genomes Reveals Novel Gene Organization in Sex-Linked Regions.</title>
        <authorList>
            <person name="Hyden B."/>
            <person name="Feng K."/>
            <person name="Yates T.B."/>
            <person name="Jawdy S."/>
            <person name="Cereghino C."/>
            <person name="Smart L.B."/>
            <person name="Muchero W."/>
        </authorList>
    </citation>
    <scope>NUCLEOTIDE SEQUENCE</scope>
    <source>
        <tissue evidence="1">Shoot tip</tissue>
    </source>
</reference>
<gene>
    <name evidence="1" type="ORF">OIU79_021734</name>
</gene>
<protein>
    <submittedName>
        <fullName evidence="1">Uncharacterized protein</fullName>
    </submittedName>
</protein>
<dbReference type="AlphaFoldDB" id="A0A9Q0WE49"/>
<organism evidence="1 2">
    <name type="scientific">Salix purpurea</name>
    <name type="common">Purple osier willow</name>
    <dbReference type="NCBI Taxonomy" id="77065"/>
    <lineage>
        <taxon>Eukaryota</taxon>
        <taxon>Viridiplantae</taxon>
        <taxon>Streptophyta</taxon>
        <taxon>Embryophyta</taxon>
        <taxon>Tracheophyta</taxon>
        <taxon>Spermatophyta</taxon>
        <taxon>Magnoliopsida</taxon>
        <taxon>eudicotyledons</taxon>
        <taxon>Gunneridae</taxon>
        <taxon>Pentapetalae</taxon>
        <taxon>rosids</taxon>
        <taxon>fabids</taxon>
        <taxon>Malpighiales</taxon>
        <taxon>Salicaceae</taxon>
        <taxon>Saliceae</taxon>
        <taxon>Salix</taxon>
    </lineage>
</organism>
<comment type="caution">
    <text evidence="1">The sequence shown here is derived from an EMBL/GenBank/DDBJ whole genome shotgun (WGS) entry which is preliminary data.</text>
</comment>
<dbReference type="EMBL" id="JAPFFK010000004">
    <property type="protein sequence ID" value="KAJ6765605.1"/>
    <property type="molecule type" value="Genomic_DNA"/>
</dbReference>
<sequence length="133" mass="15046">MYVAVEAMWFAQLMHPLPHHSNMESNPPPDMETESEQAGGVQVITVTLAMKDLMILTHTRSNEAGWKMIIRTGLRTNEGPEINDIHMIMICHNPLDVNMVANFPTLALCLTRKLAEKSARPQQMIMTLLIHRS</sequence>
<evidence type="ECO:0000313" key="1">
    <source>
        <dbReference type="EMBL" id="KAJ6765605.1"/>
    </source>
</evidence>
<evidence type="ECO:0000313" key="2">
    <source>
        <dbReference type="Proteomes" id="UP001151532"/>
    </source>
</evidence>
<accession>A0A9Q0WE49</accession>